<evidence type="ECO:0000313" key="2">
    <source>
        <dbReference type="Proteomes" id="UP000805704"/>
    </source>
</evidence>
<organism evidence="1 2">
    <name type="scientific">Nibea albiflora</name>
    <name type="common">Yellow drum</name>
    <name type="synonym">Corvina albiflora</name>
    <dbReference type="NCBI Taxonomy" id="240163"/>
    <lineage>
        <taxon>Eukaryota</taxon>
        <taxon>Metazoa</taxon>
        <taxon>Chordata</taxon>
        <taxon>Craniata</taxon>
        <taxon>Vertebrata</taxon>
        <taxon>Euteleostomi</taxon>
        <taxon>Actinopterygii</taxon>
        <taxon>Neopterygii</taxon>
        <taxon>Teleostei</taxon>
        <taxon>Neoteleostei</taxon>
        <taxon>Acanthomorphata</taxon>
        <taxon>Eupercaria</taxon>
        <taxon>Sciaenidae</taxon>
        <taxon>Nibea</taxon>
    </lineage>
</organism>
<name>A0ACB7FK57_NIBAL</name>
<keyword evidence="2" id="KW-1185">Reference proteome</keyword>
<dbReference type="EMBL" id="CM024789">
    <property type="protein sequence ID" value="KAG8014887.1"/>
    <property type="molecule type" value="Genomic_DNA"/>
</dbReference>
<gene>
    <name evidence="1" type="ORF">GBF38_003583</name>
</gene>
<comment type="caution">
    <text evidence="1">The sequence shown here is derived from an EMBL/GenBank/DDBJ whole genome shotgun (WGS) entry which is preliminary data.</text>
</comment>
<dbReference type="Proteomes" id="UP000805704">
    <property type="component" value="Chromosome 1"/>
</dbReference>
<proteinExistence type="predicted"/>
<sequence>MASIQIFIFISTLVAAAYSAFITVKCKTKTVGQYSQQILVECDVQATQEEVSTEIKVVNWKKDGDEEPVLHFYKGTYHDGRERFSLAERSWNTKNMNVSLLISNAAIEDEGSYTCTVGTNKGYGSSTISLEVTAKYSTPTVTSTPEKITRLADGVLTCTSEGGYPQGELRWFDVDGQEWTKSADMKAVKTEDGLFRLSSNLTLLRGSIFPKYTCVVYNSSGGKEEEFPFEINIGERQGQEPGKVLNPASKVVAPVVVIGSLIVGLLILLVIRRRRSRREFLFTPR</sequence>
<accession>A0ACB7FK57</accession>
<reference evidence="1" key="1">
    <citation type="submission" date="2020-04" db="EMBL/GenBank/DDBJ databases">
        <title>A chromosome-scale assembly and high-density genetic map of the yellow drum (Nibea albiflora) genome.</title>
        <authorList>
            <person name="Xu D."/>
            <person name="Zhang W."/>
            <person name="Chen R."/>
            <person name="Tan P."/>
            <person name="Wang L."/>
            <person name="Song H."/>
            <person name="Tian L."/>
            <person name="Zhu Q."/>
            <person name="Wang B."/>
        </authorList>
    </citation>
    <scope>NUCLEOTIDE SEQUENCE</scope>
    <source>
        <strain evidence="1">ZJHYS-2018</strain>
    </source>
</reference>
<evidence type="ECO:0000313" key="1">
    <source>
        <dbReference type="EMBL" id="KAG8014887.1"/>
    </source>
</evidence>
<protein>
    <submittedName>
        <fullName evidence="1">Uncharacterized protein</fullName>
    </submittedName>
</protein>
<feature type="non-terminal residue" evidence="1">
    <location>
        <position position="285"/>
    </location>
</feature>